<accession>A0A8S5QFL4</accession>
<name>A0A8S5QFL4_9CAUD</name>
<organism evidence="1">
    <name type="scientific">Caudovirales sp. ctqPn17</name>
    <dbReference type="NCBI Taxonomy" id="2825772"/>
    <lineage>
        <taxon>Viruses</taxon>
        <taxon>Duplodnaviria</taxon>
        <taxon>Heunggongvirae</taxon>
        <taxon>Uroviricota</taxon>
        <taxon>Caudoviricetes</taxon>
    </lineage>
</organism>
<sequence length="50" mass="5641">MKEIPGCRIEGEFNPQKFFDTLALILSAREGCKITAKVTLKDDKEEKKAV</sequence>
<evidence type="ECO:0000313" key="1">
    <source>
        <dbReference type="EMBL" id="DAE17565.1"/>
    </source>
</evidence>
<reference evidence="1" key="1">
    <citation type="journal article" date="2021" name="Proc. Natl. Acad. Sci. U.S.A.">
        <title>A Catalog of Tens of Thousands of Viruses from Human Metagenomes Reveals Hidden Associations with Chronic Diseases.</title>
        <authorList>
            <person name="Tisza M.J."/>
            <person name="Buck C.B."/>
        </authorList>
    </citation>
    <scope>NUCLEOTIDE SEQUENCE</scope>
    <source>
        <strain evidence="1">CtqPn17</strain>
    </source>
</reference>
<dbReference type="EMBL" id="BK015642">
    <property type="protein sequence ID" value="DAE17565.1"/>
    <property type="molecule type" value="Genomic_DNA"/>
</dbReference>
<proteinExistence type="predicted"/>
<protein>
    <submittedName>
        <fullName evidence="1">Uncharacterized protein</fullName>
    </submittedName>
</protein>